<dbReference type="OrthoDB" id="10497005at2759"/>
<dbReference type="Proteomes" id="UP000767238">
    <property type="component" value="Unassembled WGS sequence"/>
</dbReference>
<organism evidence="1 2">
    <name type="scientific">Aureobasidium melanogenum</name>
    <name type="common">Aureobasidium pullulans var. melanogenum</name>
    <dbReference type="NCBI Taxonomy" id="46634"/>
    <lineage>
        <taxon>Eukaryota</taxon>
        <taxon>Fungi</taxon>
        <taxon>Dikarya</taxon>
        <taxon>Ascomycota</taxon>
        <taxon>Pezizomycotina</taxon>
        <taxon>Dothideomycetes</taxon>
        <taxon>Dothideomycetidae</taxon>
        <taxon>Dothideales</taxon>
        <taxon>Saccotheciaceae</taxon>
        <taxon>Aureobasidium</taxon>
    </lineage>
</organism>
<accession>A0A9P8GIF9</accession>
<feature type="non-terminal residue" evidence="1">
    <location>
        <position position="359"/>
    </location>
</feature>
<reference evidence="1" key="1">
    <citation type="journal article" date="2021" name="J Fungi (Basel)">
        <title>Virulence traits and population genomics of the black yeast Aureobasidium melanogenum.</title>
        <authorList>
            <person name="Cernosa A."/>
            <person name="Sun X."/>
            <person name="Gostincar C."/>
            <person name="Fang C."/>
            <person name="Gunde-Cimerman N."/>
            <person name="Song Z."/>
        </authorList>
    </citation>
    <scope>NUCLEOTIDE SEQUENCE</scope>
    <source>
        <strain evidence="1">EXF-8016</strain>
    </source>
</reference>
<evidence type="ECO:0000313" key="2">
    <source>
        <dbReference type="Proteomes" id="UP000767238"/>
    </source>
</evidence>
<gene>
    <name evidence="1" type="ORF">KCV03_g3719</name>
</gene>
<comment type="caution">
    <text evidence="1">The sequence shown here is derived from an EMBL/GenBank/DDBJ whole genome shotgun (WGS) entry which is preliminary data.</text>
</comment>
<protein>
    <submittedName>
        <fullName evidence="1">Uncharacterized protein</fullName>
    </submittedName>
</protein>
<sequence>MMAQDQEKAVDQALSRLGNVAASIVRFQNQSDILIKHPGLDDAMLQAAATFSSDASAALGLTTTFALQFETFSNREWVQSINPDLEQIATYIQEQRATIREQQEIISALQQQARATDPAAIAQQCREEVIKSLTAENAPFGQGGLLDRISSATVGPQSSLGKSQAALESVHTATVGPQSSLAQAQGHLAKMAAPDFISKPLQDLKASVDQQNTGISSIQNAIGSETLSALSKALDDVLNAITTTDAGGNTTTVMHRMGDVVSAVFKRDTNGMVTNVGDLLTEVHSATVGEDRSLAAVHQATVGQDSTLSKVQTGLESSTFFSATNKSLEEILQSVNATPSGDELRHKSPRALESRSLIY</sequence>
<evidence type="ECO:0000313" key="1">
    <source>
        <dbReference type="EMBL" id="KAH0224210.1"/>
    </source>
</evidence>
<name>A0A9P8GIF9_AURME</name>
<dbReference type="EMBL" id="JAHFYH010000020">
    <property type="protein sequence ID" value="KAH0224210.1"/>
    <property type="molecule type" value="Genomic_DNA"/>
</dbReference>
<proteinExistence type="predicted"/>
<reference evidence="1" key="2">
    <citation type="submission" date="2021-08" db="EMBL/GenBank/DDBJ databases">
        <authorList>
            <person name="Gostincar C."/>
            <person name="Sun X."/>
            <person name="Song Z."/>
            <person name="Gunde-Cimerman N."/>
        </authorList>
    </citation>
    <scope>NUCLEOTIDE SEQUENCE</scope>
    <source>
        <strain evidence="1">EXF-8016</strain>
    </source>
</reference>
<dbReference type="AlphaFoldDB" id="A0A9P8GIF9"/>